<dbReference type="InterPro" id="IPR000845">
    <property type="entry name" value="Nucleoside_phosphorylase_d"/>
</dbReference>
<dbReference type="InterPro" id="IPR035994">
    <property type="entry name" value="Nucleoside_phosphorylase_sf"/>
</dbReference>
<dbReference type="AlphaFoldDB" id="A0A7U4THD2"/>
<dbReference type="GO" id="GO:0009116">
    <property type="term" value="P:nucleoside metabolic process"/>
    <property type="evidence" value="ECO:0007669"/>
    <property type="project" value="InterPro"/>
</dbReference>
<dbReference type="PANTHER" id="PTHR43691">
    <property type="entry name" value="URIDINE PHOSPHORYLASE"/>
    <property type="match status" value="1"/>
</dbReference>
<reference evidence="2 3" key="1">
    <citation type="submission" date="2015-10" db="EMBL/GenBank/DDBJ databases">
        <title>Candidatus Desulfofervidus auxilii, a hydrogenotrophic sulfate-reducing bacterium involved in the thermophilic anaerobic oxidation of methane.</title>
        <authorList>
            <person name="Krukenberg V."/>
            <person name="Richter M."/>
            <person name="Wegener G."/>
        </authorList>
    </citation>
    <scope>NUCLEOTIDE SEQUENCE [LARGE SCALE GENOMIC DNA]</scope>
    <source>
        <strain evidence="2 3">HS1</strain>
    </source>
</reference>
<evidence type="ECO:0000313" key="2">
    <source>
        <dbReference type="EMBL" id="AMM41729.1"/>
    </source>
</evidence>
<keyword evidence="3" id="KW-1185">Reference proteome</keyword>
<dbReference type="GO" id="GO:0003824">
    <property type="term" value="F:catalytic activity"/>
    <property type="evidence" value="ECO:0007669"/>
    <property type="project" value="InterPro"/>
</dbReference>
<accession>A0A7U4THD2</accession>
<dbReference type="SUPFAM" id="SSF53167">
    <property type="entry name" value="Purine and uridine phosphorylases"/>
    <property type="match status" value="1"/>
</dbReference>
<dbReference type="PANTHER" id="PTHR43691:SF6">
    <property type="entry name" value="AMP NUCLEOSIDASE"/>
    <property type="match status" value="1"/>
</dbReference>
<sequence length="243" mass="26574">MMQREIHITPMDLLKAVQFKEGDLAKIAIISGQPQRVSMALEKLKNPLKNFSAFGYTFWTGEYKGKRVTVGNGGMYAPDAALVTELLCAGGVDYLIRLGSCGSMRKEINIGDYVLVESVLRGDGVTRYYVNDGAIPEADQELNGKLATVFKEIHKGMVWTTDALLRETKEVVNEAISQGAIAVDMVTSPFLTIANLYDKKAAAILLVSDNLITGEIGFASIKVFDAEKKMIDRAFDLIGVIDV</sequence>
<dbReference type="EMBL" id="CP013015">
    <property type="protein sequence ID" value="AMM41729.1"/>
    <property type="molecule type" value="Genomic_DNA"/>
</dbReference>
<dbReference type="CDD" id="cd09005">
    <property type="entry name" value="NP-I"/>
    <property type="match status" value="1"/>
</dbReference>
<feature type="domain" description="Nucleoside phosphorylase" evidence="1">
    <location>
        <begin position="26"/>
        <end position="213"/>
    </location>
</feature>
<organism evidence="2 3">
    <name type="scientific">Desulfofervidus auxilii</name>
    <dbReference type="NCBI Taxonomy" id="1621989"/>
    <lineage>
        <taxon>Bacteria</taxon>
        <taxon>Pseudomonadati</taxon>
        <taxon>Thermodesulfobacteriota</taxon>
        <taxon>Candidatus Desulfofervidia</taxon>
        <taxon>Candidatus Desulfofervidales</taxon>
        <taxon>Candidatus Desulfofervidaceae</taxon>
        <taxon>Candidatus Desulfofervidus</taxon>
    </lineage>
</organism>
<evidence type="ECO:0000259" key="1">
    <source>
        <dbReference type="Pfam" id="PF01048"/>
    </source>
</evidence>
<gene>
    <name evidence="2" type="ORF">HS1_001935</name>
</gene>
<dbReference type="KEGG" id="daw:HS1_001935"/>
<dbReference type="Gene3D" id="3.40.50.1580">
    <property type="entry name" value="Nucleoside phosphorylase domain"/>
    <property type="match status" value="1"/>
</dbReference>
<name>A0A7U4THD2_DESA2</name>
<evidence type="ECO:0000313" key="3">
    <source>
        <dbReference type="Proteomes" id="UP000070560"/>
    </source>
</evidence>
<dbReference type="Pfam" id="PF01048">
    <property type="entry name" value="PNP_UDP_1"/>
    <property type="match status" value="1"/>
</dbReference>
<dbReference type="Proteomes" id="UP000070560">
    <property type="component" value="Chromosome"/>
</dbReference>
<proteinExistence type="predicted"/>
<dbReference type="GO" id="GO:0005829">
    <property type="term" value="C:cytosol"/>
    <property type="evidence" value="ECO:0007669"/>
    <property type="project" value="TreeGrafter"/>
</dbReference>
<protein>
    <submittedName>
        <fullName evidence="2">Purine nucleoside phosphorylase</fullName>
    </submittedName>
</protein>
<dbReference type="RefSeq" id="WP_172793677.1">
    <property type="nucleotide sequence ID" value="NZ_CP013015.1"/>
</dbReference>